<name>C3Y6U3_BRAFL</name>
<evidence type="ECO:0000256" key="1">
    <source>
        <dbReference type="ARBA" id="ARBA00022801"/>
    </source>
</evidence>
<dbReference type="GO" id="GO:0016787">
    <property type="term" value="F:hydrolase activity"/>
    <property type="evidence" value="ECO:0007669"/>
    <property type="project" value="UniProtKB-KW"/>
</dbReference>
<dbReference type="InterPro" id="IPR029058">
    <property type="entry name" value="AB_hydrolase_fold"/>
</dbReference>
<dbReference type="AlphaFoldDB" id="C3Y6U3"/>
<dbReference type="InterPro" id="IPR050300">
    <property type="entry name" value="GDXG_lipolytic_enzyme"/>
</dbReference>
<feature type="non-terminal residue" evidence="4">
    <location>
        <position position="1"/>
    </location>
</feature>
<feature type="domain" description="Alpha/beta hydrolase fold-3" evidence="3">
    <location>
        <begin position="43"/>
        <end position="204"/>
    </location>
</feature>
<keyword evidence="2" id="KW-0472">Membrane</keyword>
<dbReference type="PANTHER" id="PTHR48081">
    <property type="entry name" value="AB HYDROLASE SUPERFAMILY PROTEIN C4A8.06C"/>
    <property type="match status" value="1"/>
</dbReference>
<dbReference type="SUPFAM" id="SSF53474">
    <property type="entry name" value="alpha/beta-Hydrolases"/>
    <property type="match status" value="1"/>
</dbReference>
<dbReference type="InterPro" id="IPR013094">
    <property type="entry name" value="AB_hydrolase_3"/>
</dbReference>
<reference evidence="4" key="1">
    <citation type="journal article" date="2008" name="Nature">
        <title>The amphioxus genome and the evolution of the chordate karyotype.</title>
        <authorList>
            <consortium name="US DOE Joint Genome Institute (JGI-PGF)"/>
            <person name="Putnam N.H."/>
            <person name="Butts T."/>
            <person name="Ferrier D.E.K."/>
            <person name="Furlong R.F."/>
            <person name="Hellsten U."/>
            <person name="Kawashima T."/>
            <person name="Robinson-Rechavi M."/>
            <person name="Shoguchi E."/>
            <person name="Terry A."/>
            <person name="Yu J.-K."/>
            <person name="Benito-Gutierrez E.L."/>
            <person name="Dubchak I."/>
            <person name="Garcia-Fernandez J."/>
            <person name="Gibson-Brown J.J."/>
            <person name="Grigoriev I.V."/>
            <person name="Horton A.C."/>
            <person name="de Jong P.J."/>
            <person name="Jurka J."/>
            <person name="Kapitonov V.V."/>
            <person name="Kohara Y."/>
            <person name="Kuroki Y."/>
            <person name="Lindquist E."/>
            <person name="Lucas S."/>
            <person name="Osoegawa K."/>
            <person name="Pennacchio L.A."/>
            <person name="Salamov A.A."/>
            <person name="Satou Y."/>
            <person name="Sauka-Spengler T."/>
            <person name="Schmutz J."/>
            <person name="Shin-I T."/>
            <person name="Toyoda A."/>
            <person name="Bronner-Fraser M."/>
            <person name="Fujiyama A."/>
            <person name="Holland L.Z."/>
            <person name="Holland P.W.H."/>
            <person name="Satoh N."/>
            <person name="Rokhsar D.S."/>
        </authorList>
    </citation>
    <scope>NUCLEOTIDE SEQUENCE [LARGE SCALE GENOMIC DNA]</scope>
    <source>
        <strain evidence="4">S238N-H82</strain>
        <tissue evidence="4">Testes</tissue>
    </source>
</reference>
<feature type="transmembrane region" description="Helical" evidence="2">
    <location>
        <begin position="45"/>
        <end position="64"/>
    </location>
</feature>
<keyword evidence="1" id="KW-0378">Hydrolase</keyword>
<dbReference type="InParanoid" id="C3Y6U3"/>
<evidence type="ECO:0000256" key="2">
    <source>
        <dbReference type="SAM" id="Phobius"/>
    </source>
</evidence>
<keyword evidence="2" id="KW-0812">Transmembrane</keyword>
<protein>
    <recommendedName>
        <fullName evidence="3">Alpha/beta hydrolase fold-3 domain-containing protein</fullName>
    </recommendedName>
</protein>
<proteinExistence type="predicted"/>
<sequence>FRLEETITIPESLLKVTETTFDGVKVMVLEPQSAQKQSAVPGLVFFHPGAFCVGSSGMALYIVWLHGKKVTSLSTCSYRLAPEHKFPAGLNDCLTATKYFIRHAKRYNVDPSRIGIAGESAGGNFATVVAMQLGQEETQYPALKLQVLLYPVTQSLMFTASAYKYAPCEALSVWDLAYITSLYLCGDRSKVDPALTNPYPAKLQGTHYMNYLDPSLLDPTLPPLPPGRRVRREDKVAGDNDIEMVLNPQVSPLLAEEEDIKGLPPAFITAMEFDALRDHAILYAKRLEQAGVKVKMVHYKTGYH</sequence>
<feature type="non-terminal residue" evidence="4">
    <location>
        <position position="304"/>
    </location>
</feature>
<keyword evidence="2" id="KW-1133">Transmembrane helix</keyword>
<feature type="domain" description="Alpha/beta hydrolase fold-3" evidence="3">
    <location>
        <begin position="246"/>
        <end position="304"/>
    </location>
</feature>
<dbReference type="PANTHER" id="PTHR48081:SF8">
    <property type="entry name" value="ALPHA_BETA HYDROLASE FOLD-3 DOMAIN-CONTAINING PROTEIN-RELATED"/>
    <property type="match status" value="1"/>
</dbReference>
<dbReference type="Gene3D" id="3.40.50.1820">
    <property type="entry name" value="alpha/beta hydrolase"/>
    <property type="match status" value="1"/>
</dbReference>
<accession>C3Y6U3</accession>
<evidence type="ECO:0000313" key="4">
    <source>
        <dbReference type="EMBL" id="EEN64053.1"/>
    </source>
</evidence>
<dbReference type="eggNOG" id="KOG1515">
    <property type="taxonomic scope" value="Eukaryota"/>
</dbReference>
<organism>
    <name type="scientific">Branchiostoma floridae</name>
    <name type="common">Florida lancelet</name>
    <name type="synonym">Amphioxus</name>
    <dbReference type="NCBI Taxonomy" id="7739"/>
    <lineage>
        <taxon>Eukaryota</taxon>
        <taxon>Metazoa</taxon>
        <taxon>Chordata</taxon>
        <taxon>Cephalochordata</taxon>
        <taxon>Leptocardii</taxon>
        <taxon>Amphioxiformes</taxon>
        <taxon>Branchiostomatidae</taxon>
        <taxon>Branchiostoma</taxon>
    </lineage>
</organism>
<evidence type="ECO:0000259" key="3">
    <source>
        <dbReference type="Pfam" id="PF07859"/>
    </source>
</evidence>
<dbReference type="Pfam" id="PF07859">
    <property type="entry name" value="Abhydrolase_3"/>
    <property type="match status" value="2"/>
</dbReference>
<dbReference type="EMBL" id="GG666488">
    <property type="protein sequence ID" value="EEN64053.1"/>
    <property type="molecule type" value="Genomic_DNA"/>
</dbReference>
<gene>
    <name evidence="4" type="ORF">BRAFLDRAFT_156838</name>
</gene>
<dbReference type="STRING" id="7739.C3Y6U3"/>